<dbReference type="InterPro" id="IPR036691">
    <property type="entry name" value="Endo/exonu/phosph_ase_sf"/>
</dbReference>
<organism evidence="1 2">
    <name type="scientific">Hypsizygus marmoreus</name>
    <name type="common">White beech mushroom</name>
    <name type="synonym">Agaricus marmoreus</name>
    <dbReference type="NCBI Taxonomy" id="39966"/>
    <lineage>
        <taxon>Eukaryota</taxon>
        <taxon>Fungi</taxon>
        <taxon>Dikarya</taxon>
        <taxon>Basidiomycota</taxon>
        <taxon>Agaricomycotina</taxon>
        <taxon>Agaricomycetes</taxon>
        <taxon>Agaricomycetidae</taxon>
        <taxon>Agaricales</taxon>
        <taxon>Tricholomatineae</taxon>
        <taxon>Lyophyllaceae</taxon>
        <taxon>Hypsizygus</taxon>
    </lineage>
</organism>
<reference evidence="1" key="1">
    <citation type="submission" date="2018-04" db="EMBL/GenBank/DDBJ databases">
        <title>Whole genome sequencing of Hypsizygus marmoreus.</title>
        <authorList>
            <person name="Choi I.-G."/>
            <person name="Min B."/>
            <person name="Kim J.-G."/>
            <person name="Kim S."/>
            <person name="Oh Y.-L."/>
            <person name="Kong W.-S."/>
            <person name="Park H."/>
            <person name="Jeong J."/>
            <person name="Song E.-S."/>
        </authorList>
    </citation>
    <scope>NUCLEOTIDE SEQUENCE [LARGE SCALE GENOMIC DNA]</scope>
    <source>
        <strain evidence="1">51987-8</strain>
    </source>
</reference>
<comment type="caution">
    <text evidence="1">The sequence shown here is derived from an EMBL/GenBank/DDBJ whole genome shotgun (WGS) entry which is preliminary data.</text>
</comment>
<dbReference type="Gene3D" id="3.60.10.10">
    <property type="entry name" value="Endonuclease/exonuclease/phosphatase"/>
    <property type="match status" value="1"/>
</dbReference>
<evidence type="ECO:0000313" key="1">
    <source>
        <dbReference type="EMBL" id="RDB15285.1"/>
    </source>
</evidence>
<evidence type="ECO:0000313" key="2">
    <source>
        <dbReference type="Proteomes" id="UP000076154"/>
    </source>
</evidence>
<protein>
    <submittedName>
        <fullName evidence="1">Uncharacterized protein</fullName>
    </submittedName>
</protein>
<proteinExistence type="predicted"/>
<dbReference type="AlphaFoldDB" id="A0A369J4F5"/>
<accession>A0A369J4F5</accession>
<keyword evidence="2" id="KW-1185">Reference proteome</keyword>
<dbReference type="InParanoid" id="A0A369J4F5"/>
<dbReference type="OrthoDB" id="3041680at2759"/>
<dbReference type="STRING" id="39966.A0A369J4F5"/>
<dbReference type="SUPFAM" id="SSF56219">
    <property type="entry name" value="DNase I-like"/>
    <property type="match status" value="1"/>
</dbReference>
<name>A0A369J4F5_HYPMA</name>
<dbReference type="EMBL" id="LUEZ02000184">
    <property type="protein sequence ID" value="RDB15285.1"/>
    <property type="molecule type" value="Genomic_DNA"/>
</dbReference>
<gene>
    <name evidence="1" type="ORF">Hypma_004697</name>
</gene>
<dbReference type="Proteomes" id="UP000076154">
    <property type="component" value="Unassembled WGS sequence"/>
</dbReference>
<sequence>MSQAIVLLQETHLRPDDHESLDIPLGFQVFSHTRSYNTIFLHYHGGVLALVADNLAVTPRADLSSPDILVLELDCLVLINAYIFPEYHKWDSFTDSDPFLKLNNTLVLAAAY</sequence>